<organism evidence="3 4">
    <name type="scientific">Seiridium unicorne</name>
    <dbReference type="NCBI Taxonomy" id="138068"/>
    <lineage>
        <taxon>Eukaryota</taxon>
        <taxon>Fungi</taxon>
        <taxon>Dikarya</taxon>
        <taxon>Ascomycota</taxon>
        <taxon>Pezizomycotina</taxon>
        <taxon>Sordariomycetes</taxon>
        <taxon>Xylariomycetidae</taxon>
        <taxon>Amphisphaeriales</taxon>
        <taxon>Sporocadaceae</taxon>
        <taxon>Seiridium</taxon>
    </lineage>
</organism>
<dbReference type="InterPro" id="IPR056599">
    <property type="entry name" value="AAA_lid_fung"/>
</dbReference>
<dbReference type="Proteomes" id="UP001408356">
    <property type="component" value="Unassembled WGS sequence"/>
</dbReference>
<dbReference type="Pfam" id="PF22942">
    <property type="entry name" value="DUF7025"/>
    <property type="match status" value="1"/>
</dbReference>
<comment type="caution">
    <text evidence="3">The sequence shown here is derived from an EMBL/GenBank/DDBJ whole genome shotgun (WGS) entry which is preliminary data.</text>
</comment>
<dbReference type="PANTHER" id="PTHR46411:SF3">
    <property type="entry name" value="AAA+ ATPASE DOMAIN-CONTAINING PROTEIN"/>
    <property type="match status" value="1"/>
</dbReference>
<dbReference type="EMBL" id="JARVKF010000423">
    <property type="protein sequence ID" value="KAK9414705.1"/>
    <property type="molecule type" value="Genomic_DNA"/>
</dbReference>
<feature type="domain" description="AAA+ ATPase" evidence="2">
    <location>
        <begin position="576"/>
        <end position="705"/>
    </location>
</feature>
<evidence type="ECO:0000256" key="1">
    <source>
        <dbReference type="SAM" id="MobiDB-lite"/>
    </source>
</evidence>
<protein>
    <submittedName>
        <fullName evidence="3">ATPase family AAA domain-containing protein 3B</fullName>
    </submittedName>
</protein>
<dbReference type="PANTHER" id="PTHR46411">
    <property type="entry name" value="FAMILY ATPASE, PUTATIVE-RELATED"/>
    <property type="match status" value="1"/>
</dbReference>
<dbReference type="Pfam" id="PF23232">
    <property type="entry name" value="AAA_lid_13"/>
    <property type="match status" value="1"/>
</dbReference>
<name>A0ABR2UJQ0_9PEZI</name>
<dbReference type="Pfam" id="PF00004">
    <property type="entry name" value="AAA"/>
    <property type="match status" value="1"/>
</dbReference>
<dbReference type="InterPro" id="IPR027417">
    <property type="entry name" value="P-loop_NTPase"/>
</dbReference>
<evidence type="ECO:0000313" key="3">
    <source>
        <dbReference type="EMBL" id="KAK9414705.1"/>
    </source>
</evidence>
<dbReference type="Gene3D" id="3.40.50.300">
    <property type="entry name" value="P-loop containing nucleotide triphosphate hydrolases"/>
    <property type="match status" value="1"/>
</dbReference>
<gene>
    <name evidence="3" type="ORF">SUNI508_10988</name>
</gene>
<dbReference type="SUPFAM" id="SSF52540">
    <property type="entry name" value="P-loop containing nucleoside triphosphate hydrolases"/>
    <property type="match status" value="1"/>
</dbReference>
<sequence>MAPDDSASDRRIKDLEQKYIKLLEARVTELEARISSPAGRNSREVDSDGNLTKFNHYSPLLRHISPLSLEKTDSDEDAVDARPDIIETDDDDDDGTPAARYEVVLSEFNPLTGERTDRKGVVDPKAKENTEKKSKKAFTVRKFLSTRPGGLSQDVITPTHSEVIVHFEPLQRLLGSVMKKYSSLSRITVMTSPYQSLIWSWSSAEAAVRSQGEDDADDVIQAKADLKELMAIISTSSGSVSLDWYFREKDQIRDDKMVSFSSLWTLYPPGTFIVGRPFENEPEIFVVRRADNIFRGPQEDRRLLNLICWNYDWTGSSFNRVSYSITIDHFADKKRISDLPYFPLEFYEDGSKETHEELRKLGKRSPSEKLKDRLVERGMKFRSYCTKKRGEQTFQYSGLAYHQRASGLFRGQSVLSSSDSDDNNSSAGEPGSGVQDWKFSRLQVNGTVVVDFKSYYEYQPPAAPILGELKRLDGPWQDRYEAEIRHNWDNQDARSEFSRGQALLTPPRVLGYALEQKRWVQLHVERLKNREEASPNIFEQKLQLRQEYKDMIRKTVEAHTRNKEDNINDYTPGKGKGLVIMLWGLPGVGKTLTAESVALLAGKPLFSVGVADIGIDGDRVETNLQKVFDLAGLWEAVLLFDEADVFLEARDSRSSDIRRNTIVSVLLRVLEYYEGILILTTNRLRSFDIAVQSRIHLALEYKDLTEEQRASIFLEFVSQLDKKQFVSNMKDIKEWIDDEGKSKEFNGRQIRNVVSTAMSLAHADNRLLKKGDLTLVSKHITQFQRALQDQETIYRAAQINKPGG</sequence>
<feature type="region of interest" description="Disordered" evidence="1">
    <location>
        <begin position="413"/>
        <end position="434"/>
    </location>
</feature>
<dbReference type="InterPro" id="IPR054289">
    <property type="entry name" value="DUF7025"/>
</dbReference>
<dbReference type="InterPro" id="IPR003959">
    <property type="entry name" value="ATPase_AAA_core"/>
</dbReference>
<dbReference type="InterPro" id="IPR003593">
    <property type="entry name" value="AAA+_ATPase"/>
</dbReference>
<dbReference type="CDD" id="cd19481">
    <property type="entry name" value="RecA-like_protease"/>
    <property type="match status" value="1"/>
</dbReference>
<proteinExistence type="predicted"/>
<keyword evidence="4" id="KW-1185">Reference proteome</keyword>
<evidence type="ECO:0000259" key="2">
    <source>
        <dbReference type="SMART" id="SM00382"/>
    </source>
</evidence>
<dbReference type="SMART" id="SM00382">
    <property type="entry name" value="AAA"/>
    <property type="match status" value="1"/>
</dbReference>
<accession>A0ABR2UJQ0</accession>
<reference evidence="3 4" key="1">
    <citation type="journal article" date="2024" name="J. Plant Pathol.">
        <title>Sequence and assembly of the genome of Seiridium unicorne, isolate CBS 538.82, causal agent of cypress canker disease.</title>
        <authorList>
            <person name="Scali E."/>
            <person name="Rocca G.D."/>
            <person name="Danti R."/>
            <person name="Garbelotto M."/>
            <person name="Barberini S."/>
            <person name="Baroncelli R."/>
            <person name="Emiliani G."/>
        </authorList>
    </citation>
    <scope>NUCLEOTIDE SEQUENCE [LARGE SCALE GENOMIC DNA]</scope>
    <source>
        <strain evidence="3 4">BM-138-508</strain>
    </source>
</reference>
<evidence type="ECO:0000313" key="4">
    <source>
        <dbReference type="Proteomes" id="UP001408356"/>
    </source>
</evidence>